<sequence length="398" mass="42567">MSRPRTALLAVPVLLLALIAALLLRPEEGEEHSACSSSAVTPGLAEALALRSARSSPEDPRFFADGVWHFDGSCPRCALGAVVADAVLGATEHDSVHAGRALEALSRFIRARQQANGSFASSFPQQVKQPDIDTAMVTGQVALVALLLADRMDGRQRAELAASVRGGADFLIRNGNLHWYTNGNIALFNAVDMAFAQRLTGDAAYGARYREALEFALHPQGRGHAPAGAGLVVTRRGARADGSDGAGYLSESAGGAEGFDPDYGQVQLDVALRLWLLERDTESLRLVNLLYGQLAQRVDVARDRLDTSGGSRHQEPGRWIYFDSAAPVALWRLDGRDDLRRPALAVCSHLVPRFASTYQGADPNEYFALGSQAAMTVLVAHLAGTRARDRPLASASFG</sequence>
<name>A0A4Q7NPZ6_9ACTN</name>
<dbReference type="AlphaFoldDB" id="A0A4Q7NPZ6"/>
<gene>
    <name evidence="1" type="ORF">EV189_2799</name>
</gene>
<dbReference type="InterPro" id="IPR008930">
    <property type="entry name" value="Terpenoid_cyclase/PrenylTrfase"/>
</dbReference>
<dbReference type="SUPFAM" id="SSF48239">
    <property type="entry name" value="Terpenoid cyclases/Protein prenyltransferases"/>
    <property type="match status" value="1"/>
</dbReference>
<keyword evidence="2" id="KW-1185">Reference proteome</keyword>
<comment type="caution">
    <text evidence="1">The sequence shown here is derived from an EMBL/GenBank/DDBJ whole genome shotgun (WGS) entry which is preliminary data.</text>
</comment>
<dbReference type="OrthoDB" id="5199066at2"/>
<evidence type="ECO:0008006" key="3">
    <source>
        <dbReference type="Google" id="ProtNLM"/>
    </source>
</evidence>
<evidence type="ECO:0000313" key="2">
    <source>
        <dbReference type="Proteomes" id="UP000293638"/>
    </source>
</evidence>
<protein>
    <recommendedName>
        <fullName evidence="3">Prenyltransferase/squalene oxidase-like repeat protein</fullName>
    </recommendedName>
</protein>
<accession>A0A4Q7NPZ6</accession>
<organism evidence="1 2">
    <name type="scientific">Motilibacter rhizosphaerae</name>
    <dbReference type="NCBI Taxonomy" id="598652"/>
    <lineage>
        <taxon>Bacteria</taxon>
        <taxon>Bacillati</taxon>
        <taxon>Actinomycetota</taxon>
        <taxon>Actinomycetes</taxon>
        <taxon>Motilibacterales</taxon>
        <taxon>Motilibacteraceae</taxon>
        <taxon>Motilibacter</taxon>
    </lineage>
</organism>
<dbReference type="EMBL" id="SGXD01000003">
    <property type="protein sequence ID" value="RZS87371.1"/>
    <property type="molecule type" value="Genomic_DNA"/>
</dbReference>
<dbReference type="Proteomes" id="UP000293638">
    <property type="component" value="Unassembled WGS sequence"/>
</dbReference>
<dbReference type="RefSeq" id="WP_130493502.1">
    <property type="nucleotide sequence ID" value="NZ_SGXD01000003.1"/>
</dbReference>
<evidence type="ECO:0000313" key="1">
    <source>
        <dbReference type="EMBL" id="RZS87371.1"/>
    </source>
</evidence>
<proteinExistence type="predicted"/>
<reference evidence="1 2" key="1">
    <citation type="submission" date="2019-02" db="EMBL/GenBank/DDBJ databases">
        <title>Genomic Encyclopedia of Type Strains, Phase IV (KMG-IV): sequencing the most valuable type-strain genomes for metagenomic binning, comparative biology and taxonomic classification.</title>
        <authorList>
            <person name="Goeker M."/>
        </authorList>
    </citation>
    <scope>NUCLEOTIDE SEQUENCE [LARGE SCALE GENOMIC DNA]</scope>
    <source>
        <strain evidence="1 2">DSM 45622</strain>
    </source>
</reference>